<dbReference type="SUPFAM" id="SSF55729">
    <property type="entry name" value="Acyl-CoA N-acyltransferases (Nat)"/>
    <property type="match status" value="1"/>
</dbReference>
<keyword evidence="2" id="KW-0808">Transferase</keyword>
<sequence length="180" mass="19527">MIQAAAKTPVLETARLTLRAFAPQDMEAGVDFLMQPRTRYMGGPFSRAAAWDHCAVQIGHWAIRGYGLFTICLKGTDEAIGDAGLICPGGYHEPELGWGLWSPAHEGQGFAHEAALAVRAHAYRDLGWSTLISYIDPDNARSIALAKRLGCTLDSDAKLPDLPDWEGTLTFRHPGPEALA</sequence>
<keyword evidence="3" id="KW-1185">Reference proteome</keyword>
<dbReference type="OrthoDB" id="6293260at2"/>
<accession>A0A6I6J4C9</accession>
<dbReference type="RefSeq" id="WP_157708298.1">
    <property type="nucleotide sequence ID" value="NZ_CP034348.1"/>
</dbReference>
<dbReference type="PANTHER" id="PTHR43792">
    <property type="entry name" value="GNAT FAMILY, PUTATIVE (AFU_ORTHOLOGUE AFUA_3G00765)-RELATED-RELATED"/>
    <property type="match status" value="1"/>
</dbReference>
<protein>
    <submittedName>
        <fullName evidence="2">N-acetyltransferase</fullName>
    </submittedName>
</protein>
<organism evidence="2 3">
    <name type="scientific">Roseovarius faecimaris</name>
    <dbReference type="NCBI Taxonomy" id="2494550"/>
    <lineage>
        <taxon>Bacteria</taxon>
        <taxon>Pseudomonadati</taxon>
        <taxon>Pseudomonadota</taxon>
        <taxon>Alphaproteobacteria</taxon>
        <taxon>Rhodobacterales</taxon>
        <taxon>Roseobacteraceae</taxon>
        <taxon>Roseovarius</taxon>
    </lineage>
</organism>
<dbReference type="GO" id="GO:0016747">
    <property type="term" value="F:acyltransferase activity, transferring groups other than amino-acyl groups"/>
    <property type="evidence" value="ECO:0007669"/>
    <property type="project" value="InterPro"/>
</dbReference>
<dbReference type="InterPro" id="IPR016181">
    <property type="entry name" value="Acyl_CoA_acyltransferase"/>
</dbReference>
<proteinExistence type="predicted"/>
<dbReference type="InterPro" id="IPR051531">
    <property type="entry name" value="N-acetyltransferase"/>
</dbReference>
<gene>
    <name evidence="2" type="ORF">EI983_15630</name>
</gene>
<dbReference type="Gene3D" id="3.40.630.30">
    <property type="match status" value="1"/>
</dbReference>
<dbReference type="PANTHER" id="PTHR43792:SF1">
    <property type="entry name" value="N-ACETYLTRANSFERASE DOMAIN-CONTAINING PROTEIN"/>
    <property type="match status" value="1"/>
</dbReference>
<dbReference type="Pfam" id="PF13302">
    <property type="entry name" value="Acetyltransf_3"/>
    <property type="match status" value="1"/>
</dbReference>
<evidence type="ECO:0000313" key="2">
    <source>
        <dbReference type="EMBL" id="QGX99618.1"/>
    </source>
</evidence>
<feature type="domain" description="N-acetyltransferase" evidence="1">
    <location>
        <begin position="16"/>
        <end position="172"/>
    </location>
</feature>
<evidence type="ECO:0000313" key="3">
    <source>
        <dbReference type="Proteomes" id="UP000428330"/>
    </source>
</evidence>
<reference evidence="3" key="1">
    <citation type="submission" date="2018-12" db="EMBL/GenBank/DDBJ databases">
        <title>Complete genome sequence of Roseovarius sp. MME-070.</title>
        <authorList>
            <person name="Nam Y.-D."/>
            <person name="Kang J."/>
            <person name="Chung W.-H."/>
            <person name="Park Y.S."/>
        </authorList>
    </citation>
    <scope>NUCLEOTIDE SEQUENCE [LARGE SCALE GENOMIC DNA]</scope>
    <source>
        <strain evidence="3">MME-070</strain>
    </source>
</reference>
<dbReference type="AlphaFoldDB" id="A0A6I6J4C9"/>
<dbReference type="Proteomes" id="UP000428330">
    <property type="component" value="Chromosome"/>
</dbReference>
<dbReference type="KEGG" id="rom:EI983_15630"/>
<name>A0A6I6J4C9_9RHOB</name>
<dbReference type="EMBL" id="CP034348">
    <property type="protein sequence ID" value="QGX99618.1"/>
    <property type="molecule type" value="Genomic_DNA"/>
</dbReference>
<evidence type="ECO:0000259" key="1">
    <source>
        <dbReference type="PROSITE" id="PS51186"/>
    </source>
</evidence>
<dbReference type="PROSITE" id="PS51186">
    <property type="entry name" value="GNAT"/>
    <property type="match status" value="1"/>
</dbReference>
<dbReference type="InterPro" id="IPR000182">
    <property type="entry name" value="GNAT_dom"/>
</dbReference>